<dbReference type="InterPro" id="IPR000014">
    <property type="entry name" value="PAS"/>
</dbReference>
<dbReference type="CDD" id="cd00130">
    <property type="entry name" value="PAS"/>
    <property type="match status" value="1"/>
</dbReference>
<organism evidence="4 5">
    <name type="scientific">Desulfobulbus propionicus (strain ATCC 33891 / DSM 2032 / VKM B-1956 / 1pr3)</name>
    <dbReference type="NCBI Taxonomy" id="577650"/>
    <lineage>
        <taxon>Bacteria</taxon>
        <taxon>Pseudomonadati</taxon>
        <taxon>Thermodesulfobacteriota</taxon>
        <taxon>Desulfobulbia</taxon>
        <taxon>Desulfobulbales</taxon>
        <taxon>Desulfobulbaceae</taxon>
        <taxon>Desulfobulbus</taxon>
    </lineage>
</organism>
<dbReference type="SMART" id="SM00471">
    <property type="entry name" value="HDc"/>
    <property type="match status" value="1"/>
</dbReference>
<name>A0A7U3YJX0_DESPD</name>
<feature type="coiled-coil region" evidence="1">
    <location>
        <begin position="199"/>
        <end position="226"/>
    </location>
</feature>
<dbReference type="PROSITE" id="PS51832">
    <property type="entry name" value="HD_GYP"/>
    <property type="match status" value="1"/>
</dbReference>
<dbReference type="Proteomes" id="UP000006365">
    <property type="component" value="Chromosome"/>
</dbReference>
<evidence type="ECO:0000313" key="4">
    <source>
        <dbReference type="EMBL" id="ADW16757.1"/>
    </source>
</evidence>
<evidence type="ECO:0000313" key="5">
    <source>
        <dbReference type="Proteomes" id="UP000006365"/>
    </source>
</evidence>
<dbReference type="PANTHER" id="PTHR45228:SF5">
    <property type="entry name" value="CYCLIC DI-GMP PHOSPHODIESTERASE VC_1348-RELATED"/>
    <property type="match status" value="1"/>
</dbReference>
<dbReference type="InterPro" id="IPR059127">
    <property type="entry name" value="Diguanyl_cycl_sensor_dom"/>
</dbReference>
<dbReference type="InterPro" id="IPR003607">
    <property type="entry name" value="HD/PDEase_dom"/>
</dbReference>
<feature type="transmembrane region" description="Helical" evidence="2">
    <location>
        <begin position="29"/>
        <end position="47"/>
    </location>
</feature>
<dbReference type="SUPFAM" id="SSF109604">
    <property type="entry name" value="HD-domain/PDEase-like"/>
    <property type="match status" value="1"/>
</dbReference>
<keyword evidence="2" id="KW-0812">Transmembrane</keyword>
<dbReference type="RefSeq" id="WP_015723302.1">
    <property type="nucleotide sequence ID" value="NC_014972.1"/>
</dbReference>
<feature type="transmembrane region" description="Helical" evidence="2">
    <location>
        <begin position="85"/>
        <end position="103"/>
    </location>
</feature>
<dbReference type="InterPro" id="IPR052020">
    <property type="entry name" value="Cyclic_di-GMP/3'3'-cGAMP_PDE"/>
</dbReference>
<dbReference type="SUPFAM" id="SSF55785">
    <property type="entry name" value="PYP-like sensor domain (PAS domain)"/>
    <property type="match status" value="1"/>
</dbReference>
<dbReference type="Pfam" id="PF24820">
    <property type="entry name" value="Diguanyl_cycl_sensor"/>
    <property type="match status" value="1"/>
</dbReference>
<dbReference type="CDD" id="cd00077">
    <property type="entry name" value="HDc"/>
    <property type="match status" value="1"/>
</dbReference>
<feature type="transmembrane region" description="Helical" evidence="2">
    <location>
        <begin position="53"/>
        <end position="73"/>
    </location>
</feature>
<reference evidence="4 5" key="1">
    <citation type="journal article" date="2011" name="Stand. Genomic Sci.">
        <title>Complete genome sequence of Desulfobulbus propionicus type strain (1pr3).</title>
        <authorList>
            <person name="Pagani I."/>
            <person name="Lapidus A."/>
            <person name="Nolan M."/>
            <person name="Lucas S."/>
            <person name="Hammon N."/>
            <person name="Deshpande S."/>
            <person name="Cheng J.F."/>
            <person name="Chertkov O."/>
            <person name="Davenport K."/>
            <person name="Tapia R."/>
            <person name="Han C."/>
            <person name="Goodwin L."/>
            <person name="Pitluck S."/>
            <person name="Liolios K."/>
            <person name="Mavromatis K."/>
            <person name="Ivanova N."/>
            <person name="Mikhailova N."/>
            <person name="Pati A."/>
            <person name="Chen A."/>
            <person name="Palaniappan K."/>
            <person name="Land M."/>
            <person name="Hauser L."/>
            <person name="Chang Y.J."/>
            <person name="Jeffries C.D."/>
            <person name="Detter J.C."/>
            <person name="Brambilla E."/>
            <person name="Kannan K.P."/>
            <person name="Djao O.D."/>
            <person name="Rohde M."/>
            <person name="Pukall R."/>
            <person name="Spring S."/>
            <person name="Goker M."/>
            <person name="Sikorski J."/>
            <person name="Woyke T."/>
            <person name="Bristow J."/>
            <person name="Eisen J.A."/>
            <person name="Markowitz V."/>
            <person name="Hugenholtz P."/>
            <person name="Kyrpides N.C."/>
            <person name="Klenk H.P."/>
        </authorList>
    </citation>
    <scope>NUCLEOTIDE SEQUENCE [LARGE SCALE GENOMIC DNA]</scope>
    <source>
        <strain evidence="5">ATCC 33891 / DSM 2032 / 1pr3</strain>
    </source>
</reference>
<evidence type="ECO:0000259" key="3">
    <source>
        <dbReference type="PROSITE" id="PS51832"/>
    </source>
</evidence>
<dbReference type="Gene3D" id="3.30.450.20">
    <property type="entry name" value="PAS domain"/>
    <property type="match status" value="1"/>
</dbReference>
<keyword evidence="1" id="KW-0175">Coiled coil</keyword>
<dbReference type="Pfam" id="PF13487">
    <property type="entry name" value="HD_5"/>
    <property type="match status" value="1"/>
</dbReference>
<gene>
    <name evidence="4" type="ordered locus">Despr_0581</name>
</gene>
<sequence length="573" mass="65347">MRKKPSTTGTQAVPVHEEMEELFYQRTRICLWLGVVFFSLFALLDYVHARSFFPLFLFYRLSYVLIMLGLLAILHLPPIRRHTPAIMFAVMLLGTLVISLMTVKLGGFASGYYVGILLMIAGAFSVLPLTVAQALRLGASMYLVYALTVYVNDRPLDRPELMYVINNSFFFFTLVIVTTVQCFDEFHTQLRSLRAQKSLQTISRELKRYTGNLESLVRERLALLEESDLKFRDLYNNLLDLVVLIDMHGMIRMINPHGADLLECSSQLLENRPFSDFLPPHERELFHGDVLTRIRRGERIKGVQMQMLTYRGRPLEVELSGNTVHLPEHGECCQLIIRDISLTKEMETRVLESKQLLDTSRQAAIFGLARLAECRDDTTGAHLLRIRAYTRILAVELATVPELQSVITEHFIDDLCLSSLLHDIGKIGISDAILLKPGRLTAEEYETMQRHCTYGSNALASAEKGSESLSFLRLGQEITRYHHERWDGRGYPYGLAGEAIPLSARIIALADVYDALTSTRPYKPAYPHEQARRLIAEESGRRFDPVIVEAFLRREQEFKSAGTRLTRDRARTS</sequence>
<feature type="transmembrane region" description="Helical" evidence="2">
    <location>
        <begin position="109"/>
        <end position="127"/>
    </location>
</feature>
<dbReference type="Gene3D" id="1.10.3210.10">
    <property type="entry name" value="Hypothetical protein af1432"/>
    <property type="match status" value="1"/>
</dbReference>
<proteinExistence type="predicted"/>
<protein>
    <submittedName>
        <fullName evidence="4">PAS/PAC sensor protein</fullName>
    </submittedName>
</protein>
<dbReference type="EMBL" id="CP002364">
    <property type="protein sequence ID" value="ADW16757.1"/>
    <property type="molecule type" value="Genomic_DNA"/>
</dbReference>
<evidence type="ECO:0000256" key="2">
    <source>
        <dbReference type="SAM" id="Phobius"/>
    </source>
</evidence>
<dbReference type="PANTHER" id="PTHR45228">
    <property type="entry name" value="CYCLIC DI-GMP PHOSPHODIESTERASE TM_0186-RELATED"/>
    <property type="match status" value="1"/>
</dbReference>
<feature type="domain" description="HD-GYP" evidence="3">
    <location>
        <begin position="357"/>
        <end position="567"/>
    </location>
</feature>
<feature type="transmembrane region" description="Helical" evidence="2">
    <location>
        <begin position="163"/>
        <end position="183"/>
    </location>
</feature>
<dbReference type="KEGG" id="dpr:Despr_0581"/>
<dbReference type="AlphaFoldDB" id="A0A7U3YJX0"/>
<dbReference type="SMART" id="SM00091">
    <property type="entry name" value="PAS"/>
    <property type="match status" value="1"/>
</dbReference>
<dbReference type="NCBIfam" id="TIGR00229">
    <property type="entry name" value="sensory_box"/>
    <property type="match status" value="1"/>
</dbReference>
<accession>A0A7U3YJX0</accession>
<keyword evidence="2" id="KW-0472">Membrane</keyword>
<dbReference type="InterPro" id="IPR035965">
    <property type="entry name" value="PAS-like_dom_sf"/>
</dbReference>
<keyword evidence="2" id="KW-1133">Transmembrane helix</keyword>
<dbReference type="InterPro" id="IPR037522">
    <property type="entry name" value="HD_GYP_dom"/>
</dbReference>
<evidence type="ECO:0000256" key="1">
    <source>
        <dbReference type="SAM" id="Coils"/>
    </source>
</evidence>
<keyword evidence="5" id="KW-1185">Reference proteome</keyword>